<keyword evidence="2" id="KW-0732">Signal</keyword>
<feature type="signal peptide" evidence="2">
    <location>
        <begin position="1"/>
        <end position="24"/>
    </location>
</feature>
<protein>
    <submittedName>
        <fullName evidence="3">DUF481 domain-containing protein</fullName>
    </submittedName>
</protein>
<keyword evidence="4" id="KW-1185">Reference proteome</keyword>
<feature type="chain" id="PRO_5020902435" evidence="2">
    <location>
        <begin position="25"/>
        <end position="342"/>
    </location>
</feature>
<name>A0A4S2H5D7_9PROT</name>
<feature type="region of interest" description="Disordered" evidence="1">
    <location>
        <begin position="82"/>
        <end position="113"/>
    </location>
</feature>
<accession>A0A4S2H5D7</accession>
<evidence type="ECO:0000256" key="1">
    <source>
        <dbReference type="SAM" id="MobiDB-lite"/>
    </source>
</evidence>
<proteinExistence type="predicted"/>
<dbReference type="InterPro" id="IPR007433">
    <property type="entry name" value="DUF481"/>
</dbReference>
<reference evidence="3 4" key="1">
    <citation type="journal article" date="2017" name="Int. J. Syst. Evol. Microbiol.">
        <title>Marinicauda algicola sp. nov., isolated from a marine red alga Rhodosorus marinus.</title>
        <authorList>
            <person name="Jeong S.E."/>
            <person name="Jeon S.H."/>
            <person name="Chun B.H."/>
            <person name="Kim D.W."/>
            <person name="Jeon C.O."/>
        </authorList>
    </citation>
    <scope>NUCLEOTIDE SEQUENCE [LARGE SCALE GENOMIC DNA]</scope>
    <source>
        <strain evidence="3 4">JCM 31718</strain>
    </source>
</reference>
<evidence type="ECO:0000313" key="3">
    <source>
        <dbReference type="EMBL" id="TGY90512.1"/>
    </source>
</evidence>
<feature type="compositionally biased region" description="Low complexity" evidence="1">
    <location>
        <begin position="86"/>
        <end position="107"/>
    </location>
</feature>
<gene>
    <name evidence="3" type="ORF">E5163_05165</name>
</gene>
<dbReference type="AlphaFoldDB" id="A0A4S2H5D7"/>
<dbReference type="Pfam" id="PF04338">
    <property type="entry name" value="DUF481"/>
    <property type="match status" value="1"/>
</dbReference>
<evidence type="ECO:0000256" key="2">
    <source>
        <dbReference type="SAM" id="SignalP"/>
    </source>
</evidence>
<comment type="caution">
    <text evidence="3">The sequence shown here is derived from an EMBL/GenBank/DDBJ whole genome shotgun (WGS) entry which is preliminary data.</text>
</comment>
<dbReference type="EMBL" id="SRXW01000001">
    <property type="protein sequence ID" value="TGY90512.1"/>
    <property type="molecule type" value="Genomic_DNA"/>
</dbReference>
<evidence type="ECO:0000313" key="4">
    <source>
        <dbReference type="Proteomes" id="UP000308054"/>
    </source>
</evidence>
<sequence length="342" mass="36209">MPTMRHSALAAAALLCLGPAAALADTPGLDPALQRLLAAAADSKAANDFADAVRLLALTADAQAILAAADELGRKGEAREALGLDPAPASPRDAAAAAARGETATPARPDDARGWTAAPAALASAVYGAQSDLWDGRVKFGMRFDAGNSNREDFAGAIELERALMGWGFEGGVEYAYSRVDGQVGRDELIAQARGERELGERFTAYASGEYEQDALNAYSWTGFLGGGLGYRVVDRDEASFVLRAGPGARLLDDIEGPLLVRGALDLGADLAVPVTESVSFGAETTLLLATKSRADQRFTLSSALGELWAIELKFRYRHEFEPEPGFEKTDTRTDLSIVREF</sequence>
<dbReference type="Proteomes" id="UP000308054">
    <property type="component" value="Unassembled WGS sequence"/>
</dbReference>
<organism evidence="3 4">
    <name type="scientific">Marinicauda algicola</name>
    <dbReference type="NCBI Taxonomy" id="2029849"/>
    <lineage>
        <taxon>Bacteria</taxon>
        <taxon>Pseudomonadati</taxon>
        <taxon>Pseudomonadota</taxon>
        <taxon>Alphaproteobacteria</taxon>
        <taxon>Maricaulales</taxon>
        <taxon>Maricaulaceae</taxon>
        <taxon>Marinicauda</taxon>
    </lineage>
</organism>